<dbReference type="InterPro" id="IPR036551">
    <property type="entry name" value="Flavin_trans-like"/>
</dbReference>
<comment type="catalytic activity">
    <reaction evidence="3 4">
        <text>N-[(R)-4-phosphopantothenoyl]-L-cysteine + H(+) = (R)-4'-phosphopantetheine + CO2</text>
        <dbReference type="Rhea" id="RHEA:16793"/>
        <dbReference type="ChEBI" id="CHEBI:15378"/>
        <dbReference type="ChEBI" id="CHEBI:16526"/>
        <dbReference type="ChEBI" id="CHEBI:59458"/>
        <dbReference type="ChEBI" id="CHEBI:61723"/>
        <dbReference type="EC" id="4.1.1.36"/>
    </reaction>
</comment>
<comment type="pathway">
    <text evidence="3 4">Cofactor biosynthesis; coenzyme A biosynthesis; CoA from (R)-pantothenate: step 3/5.</text>
</comment>
<dbReference type="PANTHER" id="PTHR14359">
    <property type="entry name" value="HOMO-OLIGOMERIC FLAVIN CONTAINING CYS DECARBOXYLASE FAMILY"/>
    <property type="match status" value="1"/>
</dbReference>
<evidence type="ECO:0000313" key="8">
    <source>
        <dbReference type="Proteomes" id="UP000094849"/>
    </source>
</evidence>
<dbReference type="GO" id="GO:0015937">
    <property type="term" value="P:coenzyme A biosynthetic process"/>
    <property type="evidence" value="ECO:0007669"/>
    <property type="project" value="UniProtKB-UniRule"/>
</dbReference>
<feature type="active site" description="Proton donor" evidence="3">
    <location>
        <position position="159"/>
    </location>
</feature>
<feature type="domain" description="Flavoprotein" evidence="5">
    <location>
        <begin position="7"/>
        <end position="179"/>
    </location>
</feature>
<accession>A0A1E2UL89</accession>
<feature type="binding site" evidence="3">
    <location>
        <position position="323"/>
    </location>
    <ligand>
        <name>CTP</name>
        <dbReference type="ChEBI" id="CHEBI:37563"/>
    </ligand>
</feature>
<feature type="binding site" evidence="3">
    <location>
        <begin position="305"/>
        <end position="308"/>
    </location>
    <ligand>
        <name>CTP</name>
        <dbReference type="ChEBI" id="CHEBI:37563"/>
    </ligand>
</feature>
<dbReference type="InterPro" id="IPR003382">
    <property type="entry name" value="Flavoprotein"/>
</dbReference>
<dbReference type="GO" id="GO:0004632">
    <property type="term" value="F:phosphopantothenate--cysteine ligase activity"/>
    <property type="evidence" value="ECO:0007669"/>
    <property type="project" value="UniProtKB-UniRule"/>
</dbReference>
<dbReference type="Gene3D" id="3.40.50.1950">
    <property type="entry name" value="Flavin prenyltransferase-like"/>
    <property type="match status" value="1"/>
</dbReference>
<dbReference type="Proteomes" id="UP000094849">
    <property type="component" value="Unassembled WGS sequence"/>
</dbReference>
<dbReference type="EC" id="4.1.1.36" evidence="3"/>
<comment type="function">
    <text evidence="4">Catalyzes two steps in the biosynthesis of coenzyme A. In the first step cysteine is conjugated to 4'-phosphopantothenate to form 4-phosphopantothenoylcysteine, in the latter compound is decarboxylated to form 4'-phosphopantotheine.</text>
</comment>
<comment type="cofactor">
    <cofactor evidence="3">
        <name>FMN</name>
        <dbReference type="ChEBI" id="CHEBI:58210"/>
    </cofactor>
    <text evidence="3">Binds 1 FMN per subunit.</text>
</comment>
<keyword evidence="3 4" id="KW-0436">Ligase</keyword>
<dbReference type="SUPFAM" id="SSF102645">
    <property type="entry name" value="CoaB-like"/>
    <property type="match status" value="1"/>
</dbReference>
<dbReference type="NCBIfam" id="TIGR00521">
    <property type="entry name" value="coaBC_dfp"/>
    <property type="match status" value="1"/>
</dbReference>
<name>A0A1E2UL89_9GAMM</name>
<feature type="binding site" evidence="3">
    <location>
        <position position="279"/>
    </location>
    <ligand>
        <name>CTP</name>
        <dbReference type="ChEBI" id="CHEBI:37563"/>
    </ligand>
</feature>
<comment type="similarity">
    <text evidence="3 4">In the C-terminal section; belongs to the PPC synthetase family.</text>
</comment>
<sequence>MSCLKNKKILLGVTGGIAAYKSAVLLRGLLKEGAEVRVVMTEAARSFVTPLTFQALSGHPVHTELLDPEQESAMDHISLARWAELVLVAPATANFMAKLASGQADDLLTTLCLATTAPISIAPAMNHQMWLNRATQENLEKLLSRGVVCWGPAEGDQACGENGPGRMVEPELLQQQVQQFFTQGALSGVRVLMTAGSTREPIDPVRFIGNRSSGKMGYALAEALSEQGAEVTLVSGPVTVSPPVGITRIDVEQAEEMRQEVINRVAQADIFIGVAAVADYRPSQVADEKIKKDRQLVTLELVKNPDILAEVASLDGAPFCVGFAAETENVEAYAEAKRQAKGLDLIAANQVAAKEGGFESDQNALLLLWQGGREVLPMMSKYQLAKQLVERISEQYHASRQELVNTE</sequence>
<comment type="caution">
    <text evidence="3">Lacks conserved residue(s) required for the propagation of feature annotation.</text>
</comment>
<gene>
    <name evidence="3" type="primary">coaBC</name>
    <name evidence="7" type="ORF">A3196_01175</name>
</gene>
<evidence type="ECO:0000256" key="1">
    <source>
        <dbReference type="ARBA" id="ARBA00022793"/>
    </source>
</evidence>
<dbReference type="GO" id="GO:0015941">
    <property type="term" value="P:pantothenate catabolic process"/>
    <property type="evidence" value="ECO:0007669"/>
    <property type="project" value="InterPro"/>
</dbReference>
<dbReference type="InterPro" id="IPR007085">
    <property type="entry name" value="DNA/pantothenate-metab_flavo_C"/>
</dbReference>
<dbReference type="RefSeq" id="WP_069015045.1">
    <property type="nucleotide sequence ID" value="NZ_LVJW01000006.1"/>
</dbReference>
<keyword evidence="3 4" id="KW-0288">FMN</keyword>
<comment type="caution">
    <text evidence="7">The sequence shown here is derived from an EMBL/GenBank/DDBJ whole genome shotgun (WGS) entry which is preliminary data.</text>
</comment>
<proteinExistence type="inferred from homology"/>
<organism evidence="7 8">
    <name type="scientific">Candidatus Thiodiazotropha endoloripes</name>
    <dbReference type="NCBI Taxonomy" id="1818881"/>
    <lineage>
        <taxon>Bacteria</taxon>
        <taxon>Pseudomonadati</taxon>
        <taxon>Pseudomonadota</taxon>
        <taxon>Gammaproteobacteria</taxon>
        <taxon>Chromatiales</taxon>
        <taxon>Sedimenticolaceae</taxon>
        <taxon>Candidatus Thiodiazotropha</taxon>
    </lineage>
</organism>
<evidence type="ECO:0000259" key="6">
    <source>
        <dbReference type="Pfam" id="PF04127"/>
    </source>
</evidence>
<evidence type="ECO:0000256" key="4">
    <source>
        <dbReference type="RuleBase" id="RU364078"/>
    </source>
</evidence>
<evidence type="ECO:0000256" key="2">
    <source>
        <dbReference type="ARBA" id="ARBA00023239"/>
    </source>
</evidence>
<dbReference type="Pfam" id="PF02441">
    <property type="entry name" value="Flavoprotein"/>
    <property type="match status" value="1"/>
</dbReference>
<comment type="function">
    <text evidence="3">Catalyzes two sequential steps in the biosynthesis of coenzyme A. In the first step cysteine is conjugated to 4'-phosphopantothenate to form 4-phosphopantothenoylcysteine. In the second step the latter compound is decarboxylated to form 4'-phosphopantotheine.</text>
</comment>
<keyword evidence="8" id="KW-1185">Reference proteome</keyword>
<keyword evidence="3 4" id="KW-0285">Flavoprotein</keyword>
<keyword evidence="3" id="KW-0479">Metal-binding</keyword>
<feature type="domain" description="DNA/pantothenate metabolism flavoprotein C-terminal" evidence="6">
    <location>
        <begin position="186"/>
        <end position="394"/>
    </location>
</feature>
<dbReference type="STRING" id="1818881.A3196_01175"/>
<dbReference type="Gene3D" id="3.40.50.10300">
    <property type="entry name" value="CoaB-like"/>
    <property type="match status" value="1"/>
</dbReference>
<dbReference type="InterPro" id="IPR035929">
    <property type="entry name" value="CoaB-like_sf"/>
</dbReference>
<dbReference type="GO" id="GO:0046872">
    <property type="term" value="F:metal ion binding"/>
    <property type="evidence" value="ECO:0007669"/>
    <property type="project" value="UniProtKB-KW"/>
</dbReference>
<dbReference type="OrthoDB" id="9802554at2"/>
<feature type="region of interest" description="Phosphopantothenate--cysteine ligase" evidence="3">
    <location>
        <begin position="191"/>
        <end position="407"/>
    </location>
</feature>
<evidence type="ECO:0000256" key="3">
    <source>
        <dbReference type="HAMAP-Rule" id="MF_02225"/>
    </source>
</evidence>
<keyword evidence="2 3" id="KW-0456">Lyase</keyword>
<dbReference type="EC" id="6.3.2.5" evidence="3"/>
<reference evidence="7 8" key="1">
    <citation type="submission" date="2016-03" db="EMBL/GenBank/DDBJ databases">
        <title>Chemosynthetic sulphur-oxidizing symbionts of marine invertebrate animals are capable of nitrogen fixation.</title>
        <authorList>
            <person name="Petersen J.M."/>
            <person name="Kemper A."/>
            <person name="Gruber-Vodicka H."/>
            <person name="Cardini U."/>
            <person name="Geest Mvander."/>
            <person name="Kleiner M."/>
            <person name="Bulgheresi S."/>
            <person name="Fussmann M."/>
            <person name="Herbold C."/>
            <person name="Seah B.K.B."/>
            <person name="Antony C.Paul."/>
            <person name="Liu D."/>
            <person name="Belitz A."/>
            <person name="Weber M."/>
        </authorList>
    </citation>
    <scope>NUCLEOTIDE SEQUENCE [LARGE SCALE GENOMIC DNA]</scope>
    <source>
        <strain evidence="7">G_D</strain>
    </source>
</reference>
<keyword evidence="3" id="KW-0511">Multifunctional enzyme</keyword>
<dbReference type="GO" id="GO:0004633">
    <property type="term" value="F:phosphopantothenoylcysteine decarboxylase activity"/>
    <property type="evidence" value="ECO:0007669"/>
    <property type="project" value="UniProtKB-UniRule"/>
</dbReference>
<comment type="cofactor">
    <cofactor evidence="3">
        <name>Mg(2+)</name>
        <dbReference type="ChEBI" id="CHEBI:18420"/>
    </cofactor>
</comment>
<protein>
    <recommendedName>
        <fullName evidence="3">Coenzyme A biosynthesis bifunctional protein CoaBC</fullName>
    </recommendedName>
    <alternativeName>
        <fullName evidence="3">DNA/pantothenate metabolism flavoprotein</fullName>
    </alternativeName>
    <alternativeName>
        <fullName evidence="3">Phosphopantothenoylcysteine synthetase/decarboxylase</fullName>
        <shortName evidence="3">PPCS-PPCDC</shortName>
    </alternativeName>
    <domain>
        <recommendedName>
            <fullName evidence="3">Phosphopantothenoylcysteine decarboxylase</fullName>
            <shortName evidence="3">PPC decarboxylase</shortName>
            <shortName evidence="3">PPC-DC</shortName>
            <ecNumber evidence="3">4.1.1.36</ecNumber>
        </recommendedName>
        <alternativeName>
            <fullName evidence="3">CoaC</fullName>
        </alternativeName>
    </domain>
    <domain>
        <recommendedName>
            <fullName evidence="3">Phosphopantothenate--cysteine ligase</fullName>
            <ecNumber evidence="3">6.3.2.5</ecNumber>
        </recommendedName>
        <alternativeName>
            <fullName evidence="3">CoaB</fullName>
        </alternativeName>
        <alternativeName>
            <fullName evidence="3">Phosphopantothenoylcysteine synthetase</fullName>
            <shortName evidence="3">PPC synthetase</shortName>
            <shortName evidence="3">PPC-S</shortName>
        </alternativeName>
    </domain>
</protein>
<feature type="binding site" evidence="3">
    <location>
        <position position="337"/>
    </location>
    <ligand>
        <name>CTP</name>
        <dbReference type="ChEBI" id="CHEBI:37563"/>
    </ligand>
</feature>
<dbReference type="PANTHER" id="PTHR14359:SF6">
    <property type="entry name" value="PHOSPHOPANTOTHENOYLCYSTEINE DECARBOXYLASE"/>
    <property type="match status" value="1"/>
</dbReference>
<feature type="region of interest" description="Phosphopantothenoylcysteine decarboxylase" evidence="3">
    <location>
        <begin position="1"/>
        <end position="190"/>
    </location>
</feature>
<dbReference type="EMBL" id="LVJZ01000003">
    <property type="protein sequence ID" value="ODB95483.1"/>
    <property type="molecule type" value="Genomic_DNA"/>
</dbReference>
<feature type="binding site" evidence="3">
    <location>
        <position position="341"/>
    </location>
    <ligand>
        <name>CTP</name>
        <dbReference type="ChEBI" id="CHEBI:37563"/>
    </ligand>
</feature>
<feature type="binding site" evidence="3">
    <location>
        <position position="289"/>
    </location>
    <ligand>
        <name>CTP</name>
        <dbReference type="ChEBI" id="CHEBI:37563"/>
    </ligand>
</feature>
<dbReference type="GO" id="GO:0010181">
    <property type="term" value="F:FMN binding"/>
    <property type="evidence" value="ECO:0007669"/>
    <property type="project" value="UniProtKB-UniRule"/>
</dbReference>
<dbReference type="HAMAP" id="MF_02225">
    <property type="entry name" value="CoaBC"/>
    <property type="match status" value="1"/>
</dbReference>
<dbReference type="UniPathway" id="UPA00241">
    <property type="reaction ID" value="UER00353"/>
</dbReference>
<comment type="pathway">
    <text evidence="3 4">Cofactor biosynthesis; coenzyme A biosynthesis; CoA from (R)-pantothenate: step 2/5.</text>
</comment>
<dbReference type="AlphaFoldDB" id="A0A1E2UL89"/>
<dbReference type="GO" id="GO:0071513">
    <property type="term" value="C:phosphopantothenoylcysteine decarboxylase complex"/>
    <property type="evidence" value="ECO:0007669"/>
    <property type="project" value="TreeGrafter"/>
</dbReference>
<comment type="catalytic activity">
    <reaction evidence="3 4">
        <text>(R)-4'-phosphopantothenate + L-cysteine + CTP = N-[(R)-4-phosphopantothenoyl]-L-cysteine + CMP + diphosphate + H(+)</text>
        <dbReference type="Rhea" id="RHEA:19397"/>
        <dbReference type="ChEBI" id="CHEBI:10986"/>
        <dbReference type="ChEBI" id="CHEBI:15378"/>
        <dbReference type="ChEBI" id="CHEBI:33019"/>
        <dbReference type="ChEBI" id="CHEBI:35235"/>
        <dbReference type="ChEBI" id="CHEBI:37563"/>
        <dbReference type="ChEBI" id="CHEBI:59458"/>
        <dbReference type="ChEBI" id="CHEBI:60377"/>
        <dbReference type="EC" id="6.3.2.5"/>
    </reaction>
</comment>
<evidence type="ECO:0000313" key="7">
    <source>
        <dbReference type="EMBL" id="ODB95483.1"/>
    </source>
</evidence>
<dbReference type="InterPro" id="IPR005252">
    <property type="entry name" value="CoaBC"/>
</dbReference>
<dbReference type="Pfam" id="PF04127">
    <property type="entry name" value="DFP"/>
    <property type="match status" value="1"/>
</dbReference>
<evidence type="ECO:0000259" key="5">
    <source>
        <dbReference type="Pfam" id="PF02441"/>
    </source>
</evidence>
<dbReference type="SUPFAM" id="SSF52507">
    <property type="entry name" value="Homo-oligomeric flavin-containing Cys decarboxylases, HFCD"/>
    <property type="match status" value="1"/>
</dbReference>
<comment type="similarity">
    <text evidence="3 4">In the N-terminal section; belongs to the HFCD (homo-oligomeric flavin containing Cys decarboxylase) superfamily.</text>
</comment>
<keyword evidence="1 3" id="KW-0210">Decarboxylase</keyword>
<keyword evidence="3" id="KW-0460">Magnesium</keyword>